<protein>
    <recommendedName>
        <fullName evidence="2">PDZ domain-containing protein</fullName>
    </recommendedName>
</protein>
<dbReference type="Proteomes" id="UP001195483">
    <property type="component" value="Unassembled WGS sequence"/>
</dbReference>
<dbReference type="PROSITE" id="PS50106">
    <property type="entry name" value="PDZ"/>
    <property type="match status" value="1"/>
</dbReference>
<dbReference type="SUPFAM" id="SSF50156">
    <property type="entry name" value="PDZ domain-like"/>
    <property type="match status" value="1"/>
</dbReference>
<evidence type="ECO:0000313" key="4">
    <source>
        <dbReference type="Proteomes" id="UP001195483"/>
    </source>
</evidence>
<dbReference type="Gene3D" id="2.30.42.10">
    <property type="match status" value="1"/>
</dbReference>
<feature type="chain" id="PRO_5042204141" description="PDZ domain-containing protein" evidence="1">
    <location>
        <begin position="22"/>
        <end position="787"/>
    </location>
</feature>
<dbReference type="SMART" id="SM00228">
    <property type="entry name" value="PDZ"/>
    <property type="match status" value="1"/>
</dbReference>
<reference evidence="3" key="1">
    <citation type="journal article" date="2021" name="Genome Biol. Evol.">
        <title>A High-Quality Reference Genome for a Parasitic Bivalve with Doubly Uniparental Inheritance (Bivalvia: Unionida).</title>
        <authorList>
            <person name="Smith C.H."/>
        </authorList>
    </citation>
    <scope>NUCLEOTIDE SEQUENCE</scope>
    <source>
        <strain evidence="3">CHS0354</strain>
    </source>
</reference>
<sequence>MNAHAYLAVGLTGLLTLIVSACRTVAVQPPAGTGGFLGIRFEKSKLKFFEQNPQVQYAIRVSEVVTDAPADKAGLEEGDMIIAIDGENFDSYRYDLLEEVFVALIAAKPPGSKLKLTVVRYQTEKSAVLNNKGLPYQNSEDIYPYIEQLKPTDHFTLKYEGARREITLPVVLGGRSAGAESAPAAFDMPPYKGLTEFTLSTASDMSVDVAAYEDTKRRLLNAERRPDILRRSHITYLKKYPEQLLSFAGGLAEKTESYYGTALTPAGIQNRRSKNTPLPMLPNTLTFMADVTADNTLSGNPSGAFIPEQHSVSGADEVSLLQLIDNIWQQAETERAKAFAGMTSDELAAINQLLPKLMQNLSVSFTPQSYILNSKDKKLLRRFAERIDMSALVKSYRILSGLTSASVMTRLKTYAEQKASKQIFKTTLSSGAVLVMGTSDADNHLQAADILIDPSGNDRYLQRSVPGNDIYSGTEFCQGAGFRGVNILLDVSGNDVYRGLEFCQGAAFAGIGILTDLAGNDDYAVRRFGQGAGLLGFAVLNDFAGDDSYRAAGFSQSAAGPGLVSLLYDRTGKDRYTVSAGTESAYGDYGIFNGSSQGFGYGLRGFLSGGIAFLIDRAGNDEYEGGEFSQGGGYYYGAGILHDYGGDDVYSASRYSRAFGAHAGIGIMIEKSGNDRYESNGGAVYSAAWDLSVSAFCDESGDDAYYAEFSNFALGAADHNGYAYFCDLGGSDLYHIAGYYQPVNDYHGGASFSFFSDTGGGSDYYPLREYRTGRNQILSGNRLFIDR</sequence>
<keyword evidence="4" id="KW-1185">Reference proteome</keyword>
<name>A0AAE0TAN1_9BIVA</name>
<dbReference type="EMBL" id="JAEAOA010001141">
    <property type="protein sequence ID" value="KAK3606972.1"/>
    <property type="molecule type" value="Genomic_DNA"/>
</dbReference>
<feature type="signal peptide" evidence="1">
    <location>
        <begin position="1"/>
        <end position="21"/>
    </location>
</feature>
<comment type="caution">
    <text evidence="3">The sequence shown here is derived from an EMBL/GenBank/DDBJ whole genome shotgun (WGS) entry which is preliminary data.</text>
</comment>
<dbReference type="AlphaFoldDB" id="A0AAE0TAN1"/>
<dbReference type="Pfam" id="PF13180">
    <property type="entry name" value="PDZ_2"/>
    <property type="match status" value="1"/>
</dbReference>
<evidence type="ECO:0000256" key="1">
    <source>
        <dbReference type="SAM" id="SignalP"/>
    </source>
</evidence>
<evidence type="ECO:0000313" key="3">
    <source>
        <dbReference type="EMBL" id="KAK3606972.1"/>
    </source>
</evidence>
<accession>A0AAE0TAN1</accession>
<feature type="domain" description="PDZ" evidence="2">
    <location>
        <begin position="24"/>
        <end position="95"/>
    </location>
</feature>
<reference evidence="3" key="2">
    <citation type="journal article" date="2021" name="Genome Biol. Evol.">
        <title>Developing a high-quality reference genome for a parasitic bivalve with doubly uniparental inheritance (Bivalvia: Unionida).</title>
        <authorList>
            <person name="Smith C.H."/>
        </authorList>
    </citation>
    <scope>NUCLEOTIDE SEQUENCE</scope>
    <source>
        <strain evidence="3">CHS0354</strain>
        <tissue evidence="3">Mantle</tissue>
    </source>
</reference>
<reference evidence="3" key="3">
    <citation type="submission" date="2023-05" db="EMBL/GenBank/DDBJ databases">
        <authorList>
            <person name="Smith C.H."/>
        </authorList>
    </citation>
    <scope>NUCLEOTIDE SEQUENCE</scope>
    <source>
        <strain evidence="3">CHS0354</strain>
        <tissue evidence="3">Mantle</tissue>
    </source>
</reference>
<dbReference type="InterPro" id="IPR036034">
    <property type="entry name" value="PDZ_sf"/>
</dbReference>
<proteinExistence type="predicted"/>
<organism evidence="3 4">
    <name type="scientific">Potamilus streckersoni</name>
    <dbReference type="NCBI Taxonomy" id="2493646"/>
    <lineage>
        <taxon>Eukaryota</taxon>
        <taxon>Metazoa</taxon>
        <taxon>Spiralia</taxon>
        <taxon>Lophotrochozoa</taxon>
        <taxon>Mollusca</taxon>
        <taxon>Bivalvia</taxon>
        <taxon>Autobranchia</taxon>
        <taxon>Heteroconchia</taxon>
        <taxon>Palaeoheterodonta</taxon>
        <taxon>Unionida</taxon>
        <taxon>Unionoidea</taxon>
        <taxon>Unionidae</taxon>
        <taxon>Ambleminae</taxon>
        <taxon>Lampsilini</taxon>
        <taxon>Potamilus</taxon>
    </lineage>
</organism>
<keyword evidence="1" id="KW-0732">Signal</keyword>
<dbReference type="InterPro" id="IPR001478">
    <property type="entry name" value="PDZ"/>
</dbReference>
<gene>
    <name evidence="3" type="ORF">CHS0354_018568</name>
</gene>
<evidence type="ECO:0000259" key="2">
    <source>
        <dbReference type="PROSITE" id="PS50106"/>
    </source>
</evidence>